<feature type="compositionally biased region" description="Acidic residues" evidence="1">
    <location>
        <begin position="52"/>
        <end position="63"/>
    </location>
</feature>
<feature type="compositionally biased region" description="Polar residues" evidence="1">
    <location>
        <begin position="1"/>
        <end position="45"/>
    </location>
</feature>
<evidence type="ECO:0000256" key="2">
    <source>
        <dbReference type="SAM" id="Phobius"/>
    </source>
</evidence>
<keyword evidence="5" id="KW-1185">Reference proteome</keyword>
<feature type="transmembrane region" description="Helical" evidence="2">
    <location>
        <begin position="154"/>
        <end position="177"/>
    </location>
</feature>
<dbReference type="EMBL" id="CP003620">
    <property type="protein sequence ID" value="AFZ12849.1"/>
    <property type="molecule type" value="Genomic_DNA"/>
</dbReference>
<name>K9VZ77_9CYAN</name>
<dbReference type="Proteomes" id="UP000010472">
    <property type="component" value="Chromosome"/>
</dbReference>
<organism evidence="4 5">
    <name type="scientific">Crinalium epipsammum PCC 9333</name>
    <dbReference type="NCBI Taxonomy" id="1173022"/>
    <lineage>
        <taxon>Bacteria</taxon>
        <taxon>Bacillati</taxon>
        <taxon>Cyanobacteriota</taxon>
        <taxon>Cyanophyceae</taxon>
        <taxon>Gomontiellales</taxon>
        <taxon>Gomontiellaceae</taxon>
        <taxon>Crinalium</taxon>
    </lineage>
</organism>
<dbReference type="AlphaFoldDB" id="K9VZ77"/>
<evidence type="ECO:0000313" key="5">
    <source>
        <dbReference type="Proteomes" id="UP000010472"/>
    </source>
</evidence>
<dbReference type="Gene3D" id="6.10.340.10">
    <property type="match status" value="1"/>
</dbReference>
<keyword evidence="2" id="KW-1133">Transmembrane helix</keyword>
<dbReference type="RefSeq" id="WP_015202965.1">
    <property type="nucleotide sequence ID" value="NC_019753.1"/>
</dbReference>
<dbReference type="GO" id="GO:0016301">
    <property type="term" value="F:kinase activity"/>
    <property type="evidence" value="ECO:0007669"/>
    <property type="project" value="UniProtKB-KW"/>
</dbReference>
<accession>K9VZ77</accession>
<dbReference type="InterPro" id="IPR003660">
    <property type="entry name" value="HAMP_dom"/>
</dbReference>
<evidence type="ECO:0000313" key="4">
    <source>
        <dbReference type="EMBL" id="AFZ12849.1"/>
    </source>
</evidence>
<reference evidence="4 5" key="1">
    <citation type="submission" date="2012-06" db="EMBL/GenBank/DDBJ databases">
        <title>Finished chromosome of genome of Crinalium epipsammum PCC 9333.</title>
        <authorList>
            <consortium name="US DOE Joint Genome Institute"/>
            <person name="Gugger M."/>
            <person name="Coursin T."/>
            <person name="Rippka R."/>
            <person name="Tandeau De Marsac N."/>
            <person name="Huntemann M."/>
            <person name="Wei C.-L."/>
            <person name="Han J."/>
            <person name="Detter J.C."/>
            <person name="Han C."/>
            <person name="Tapia R."/>
            <person name="Davenport K."/>
            <person name="Daligault H."/>
            <person name="Erkkila T."/>
            <person name="Gu W."/>
            <person name="Munk A.C.C."/>
            <person name="Teshima H."/>
            <person name="Xu Y."/>
            <person name="Chain P."/>
            <person name="Chen A."/>
            <person name="Krypides N."/>
            <person name="Mavromatis K."/>
            <person name="Markowitz V."/>
            <person name="Szeto E."/>
            <person name="Ivanova N."/>
            <person name="Mikhailova N."/>
            <person name="Ovchinnikova G."/>
            <person name="Pagani I."/>
            <person name="Pati A."/>
            <person name="Goodwin L."/>
            <person name="Peters L."/>
            <person name="Pitluck S."/>
            <person name="Woyke T."/>
            <person name="Kerfeld C."/>
        </authorList>
    </citation>
    <scope>NUCLEOTIDE SEQUENCE [LARGE SCALE GENOMIC DNA]</scope>
    <source>
        <strain evidence="4 5">PCC 9333</strain>
    </source>
</reference>
<dbReference type="SMART" id="SM00304">
    <property type="entry name" value="HAMP"/>
    <property type="match status" value="2"/>
</dbReference>
<dbReference type="SUPFAM" id="SSF58104">
    <property type="entry name" value="Methyl-accepting chemotaxis protein (MCP) signaling domain"/>
    <property type="match status" value="1"/>
</dbReference>
<dbReference type="Gene3D" id="1.10.287.950">
    <property type="entry name" value="Methyl-accepting chemotaxis protein"/>
    <property type="match status" value="1"/>
</dbReference>
<keyword evidence="4" id="KW-0808">Transferase</keyword>
<dbReference type="PATRIC" id="fig|1173022.3.peg.2122"/>
<dbReference type="GO" id="GO:0016020">
    <property type="term" value="C:membrane"/>
    <property type="evidence" value="ECO:0007669"/>
    <property type="project" value="InterPro"/>
</dbReference>
<dbReference type="eggNOG" id="COG0840">
    <property type="taxonomic scope" value="Bacteria"/>
</dbReference>
<dbReference type="GO" id="GO:0007165">
    <property type="term" value="P:signal transduction"/>
    <property type="evidence" value="ECO:0007669"/>
    <property type="project" value="InterPro"/>
</dbReference>
<dbReference type="KEGG" id="cep:Cri9333_1969"/>
<dbReference type="Pfam" id="PF00672">
    <property type="entry name" value="HAMP"/>
    <property type="match status" value="1"/>
</dbReference>
<feature type="domain" description="HAMP" evidence="3">
    <location>
        <begin position="183"/>
        <end position="235"/>
    </location>
</feature>
<feature type="transmembrane region" description="Helical" evidence="2">
    <location>
        <begin position="117"/>
        <end position="142"/>
    </location>
</feature>
<dbReference type="CDD" id="cd06225">
    <property type="entry name" value="HAMP"/>
    <property type="match status" value="1"/>
</dbReference>
<sequence length="500" mass="54561">MSQQVEFEGVSATTSDGVVNSSPNTSNHHQDTISNSNPTENQEFADSSSLDNFDDFDDLDSLPEIEQPPSNLNYQIVTSEINNPFSLEQSAAISQLAQIEPNREVKPHHKSSLNQKIWITASGVGIVSSLVVAASSCLVISTTAEKIQADVRPYLFQASSLLGLVAGITGFGTAFCLGKINNKKIQQVSEDLQTQFQAVSQGNFNAQATVDSSDELGKLTTEFNLMVRAIENKLNESQQITSTQDEFLQCRISLLIEDFVKATAGDLTVQSEVTPDITGALAGDFNILVNHLRSVVQNARQAASEVNEKAINSENLVQSLSADTLQQARKLQISLNSLQAIALLIRQIFKNSTQAENETRQIAEVVSAALTEAEQIRLGLLTDIDVSQQVEYIKVALEKIMQLSNSILTLVSSILPETKDLIANSRQIAKVIQSEQSKAKNTTQESQQISKQLSSVIDISQELLVSLEHFQIETTVTHIDESAILKKDSEVRSQKSEGSL</sequence>
<dbReference type="OrthoDB" id="2489132at2"/>
<dbReference type="PANTHER" id="PTHR32089">
    <property type="entry name" value="METHYL-ACCEPTING CHEMOTAXIS PROTEIN MCPB"/>
    <property type="match status" value="1"/>
</dbReference>
<dbReference type="STRING" id="1173022.Cri9333_1969"/>
<evidence type="ECO:0000256" key="1">
    <source>
        <dbReference type="SAM" id="MobiDB-lite"/>
    </source>
</evidence>
<dbReference type="HOGENOM" id="CLU_544815_0_0_3"/>
<dbReference type="PROSITE" id="PS50885">
    <property type="entry name" value="HAMP"/>
    <property type="match status" value="1"/>
</dbReference>
<keyword evidence="4" id="KW-0418">Kinase</keyword>
<dbReference type="PANTHER" id="PTHR32089:SF112">
    <property type="entry name" value="LYSOZYME-LIKE PROTEIN-RELATED"/>
    <property type="match status" value="1"/>
</dbReference>
<keyword evidence="2" id="KW-0812">Transmembrane</keyword>
<keyword evidence="2" id="KW-0472">Membrane</keyword>
<evidence type="ECO:0000259" key="3">
    <source>
        <dbReference type="PROSITE" id="PS50885"/>
    </source>
</evidence>
<feature type="region of interest" description="Disordered" evidence="1">
    <location>
        <begin position="1"/>
        <end position="69"/>
    </location>
</feature>
<proteinExistence type="predicted"/>
<protein>
    <submittedName>
        <fullName evidence="4">Histidine kinase HAMP region domain protein</fullName>
    </submittedName>
</protein>
<gene>
    <name evidence="4" type="ORF">Cri9333_1969</name>
</gene>